<dbReference type="InterPro" id="IPR009057">
    <property type="entry name" value="Homeodomain-like_sf"/>
</dbReference>
<gene>
    <name evidence="5" type="primary">chbR</name>
    <name evidence="5" type="ORF">SHM7688_01388</name>
</gene>
<keyword evidence="2" id="KW-0238">DNA-binding</keyword>
<dbReference type="GO" id="GO:0003700">
    <property type="term" value="F:DNA-binding transcription factor activity"/>
    <property type="evidence" value="ECO:0007669"/>
    <property type="project" value="InterPro"/>
</dbReference>
<dbReference type="OrthoDB" id="9783876at2"/>
<dbReference type="AlphaFoldDB" id="A0A0N7LRW4"/>
<dbReference type="Proteomes" id="UP000054823">
    <property type="component" value="Unassembled WGS sequence"/>
</dbReference>
<keyword evidence="3" id="KW-0804">Transcription</keyword>
<evidence type="ECO:0000256" key="2">
    <source>
        <dbReference type="ARBA" id="ARBA00023125"/>
    </source>
</evidence>
<accession>A0A0N7LRW4</accession>
<dbReference type="Pfam" id="PF12833">
    <property type="entry name" value="HTH_18"/>
    <property type="match status" value="1"/>
</dbReference>
<dbReference type="PROSITE" id="PS01124">
    <property type="entry name" value="HTH_ARAC_FAMILY_2"/>
    <property type="match status" value="1"/>
</dbReference>
<dbReference type="SMART" id="SM00342">
    <property type="entry name" value="HTH_ARAC"/>
    <property type="match status" value="1"/>
</dbReference>
<dbReference type="Pfam" id="PF12852">
    <property type="entry name" value="Cupin_6"/>
    <property type="match status" value="1"/>
</dbReference>
<dbReference type="InterPro" id="IPR018060">
    <property type="entry name" value="HTH_AraC"/>
</dbReference>
<name>A0A0N7LRW4_9RHOB</name>
<feature type="domain" description="HTH araC/xylS-type" evidence="4">
    <location>
        <begin position="203"/>
        <end position="301"/>
    </location>
</feature>
<dbReference type="GO" id="GO:0043565">
    <property type="term" value="F:sequence-specific DNA binding"/>
    <property type="evidence" value="ECO:0007669"/>
    <property type="project" value="InterPro"/>
</dbReference>
<dbReference type="SUPFAM" id="SSF46689">
    <property type="entry name" value="Homeodomain-like"/>
    <property type="match status" value="1"/>
</dbReference>
<evidence type="ECO:0000256" key="3">
    <source>
        <dbReference type="ARBA" id="ARBA00023163"/>
    </source>
</evidence>
<organism evidence="5 6">
    <name type="scientific">Shimia marina</name>
    <dbReference type="NCBI Taxonomy" id="321267"/>
    <lineage>
        <taxon>Bacteria</taxon>
        <taxon>Pseudomonadati</taxon>
        <taxon>Pseudomonadota</taxon>
        <taxon>Alphaproteobacteria</taxon>
        <taxon>Rhodobacterales</taxon>
        <taxon>Roseobacteraceae</taxon>
    </lineage>
</organism>
<evidence type="ECO:0000259" key="4">
    <source>
        <dbReference type="PROSITE" id="PS01124"/>
    </source>
</evidence>
<reference evidence="5 6" key="1">
    <citation type="submission" date="2015-09" db="EMBL/GenBank/DDBJ databases">
        <authorList>
            <consortium name="Swine Surveillance"/>
        </authorList>
    </citation>
    <scope>NUCLEOTIDE SEQUENCE [LARGE SCALE GENOMIC DNA]</scope>
    <source>
        <strain evidence="5 6">CECT 7688</strain>
    </source>
</reference>
<dbReference type="PANTHER" id="PTHR46796">
    <property type="entry name" value="HTH-TYPE TRANSCRIPTIONAL ACTIVATOR RHAS-RELATED"/>
    <property type="match status" value="1"/>
</dbReference>
<proteinExistence type="predicted"/>
<dbReference type="CDD" id="cd02208">
    <property type="entry name" value="cupin_RmlC-like"/>
    <property type="match status" value="1"/>
</dbReference>
<dbReference type="PANTHER" id="PTHR46796:SF7">
    <property type="entry name" value="ARAC FAMILY TRANSCRIPTIONAL REGULATOR"/>
    <property type="match status" value="1"/>
</dbReference>
<evidence type="ECO:0000313" key="5">
    <source>
        <dbReference type="EMBL" id="CUH51948.1"/>
    </source>
</evidence>
<dbReference type="Gene3D" id="1.10.10.60">
    <property type="entry name" value="Homeodomain-like"/>
    <property type="match status" value="2"/>
</dbReference>
<evidence type="ECO:0000313" key="6">
    <source>
        <dbReference type="Proteomes" id="UP000054823"/>
    </source>
</evidence>
<dbReference type="RefSeq" id="WP_144432511.1">
    <property type="nucleotide sequence ID" value="NZ_CYPW01000009.1"/>
</dbReference>
<sequence length="305" mass="33071">MKYDHIFDSLEIETKPFALCEIAGVRKVALPADGAVTLHYVLSGEGNVIMPRRAAISISPGSLILVPALVQHEIRSTATGTIPAPACQPAELELRHVLTKGGPDEAEQAPLLALCAHIVIGLKGSGNLIDLLHDPLHMHISQQHPLFGGLKTLLGELSRPDLGSRAMVRAILLQAVIEMLRQRMAMGDGALHWMAALRDPAVWKALKAMLDAPQARHSVESLSELAGMSRSCFAKRFSQAYGSGPMELLRDLRMRKAGRLLSETDKPVKAIAAEVGFASRSAFSRQFELATGQSPRSFRTALKDR</sequence>
<protein>
    <submittedName>
        <fullName evidence="5">Chb operon repressor</fullName>
    </submittedName>
</protein>
<keyword evidence="1" id="KW-0805">Transcription regulation</keyword>
<dbReference type="InterPro" id="IPR032783">
    <property type="entry name" value="AraC_lig"/>
</dbReference>
<dbReference type="InterPro" id="IPR050204">
    <property type="entry name" value="AraC_XylS_family_regulators"/>
</dbReference>
<keyword evidence="6" id="KW-1185">Reference proteome</keyword>
<dbReference type="STRING" id="321267.SHM7688_01388"/>
<evidence type="ECO:0000256" key="1">
    <source>
        <dbReference type="ARBA" id="ARBA00023015"/>
    </source>
</evidence>
<dbReference type="EMBL" id="CYPW01000009">
    <property type="protein sequence ID" value="CUH51948.1"/>
    <property type="molecule type" value="Genomic_DNA"/>
</dbReference>